<dbReference type="GO" id="GO:0019783">
    <property type="term" value="F:ubiquitin-like protein peptidase activity"/>
    <property type="evidence" value="ECO:0007669"/>
    <property type="project" value="UniProtKB-ARBA"/>
</dbReference>
<evidence type="ECO:0000259" key="9">
    <source>
        <dbReference type="PROSITE" id="PS50879"/>
    </source>
</evidence>
<dbReference type="EMBL" id="JACDXP010000002">
    <property type="protein sequence ID" value="KAF6528307.1"/>
    <property type="molecule type" value="Genomic_DNA"/>
</dbReference>
<dbReference type="GO" id="GO:0004523">
    <property type="term" value="F:RNA-DNA hybrid ribonuclease activity"/>
    <property type="evidence" value="ECO:0007669"/>
    <property type="project" value="InterPro"/>
</dbReference>
<evidence type="ECO:0000256" key="6">
    <source>
        <dbReference type="SAM" id="MobiDB-lite"/>
    </source>
</evidence>
<dbReference type="Proteomes" id="UP000593570">
    <property type="component" value="Unassembled WGS sequence"/>
</dbReference>
<dbReference type="InterPro" id="IPR000477">
    <property type="entry name" value="RT_dom"/>
</dbReference>
<evidence type="ECO:0000256" key="3">
    <source>
        <dbReference type="ARBA" id="ARBA00022670"/>
    </source>
</evidence>
<dbReference type="Gene3D" id="3.60.10.10">
    <property type="entry name" value="Endonuclease/exonuclease/phosphatase"/>
    <property type="match status" value="1"/>
</dbReference>
<comment type="similarity">
    <text evidence="2">Belongs to the peptidase C48 family.</text>
</comment>
<name>A0A8H6H326_FUSOX</name>
<accession>A0A8H6H326</accession>
<dbReference type="PANTHER" id="PTHR33481">
    <property type="entry name" value="REVERSE TRANSCRIPTASE"/>
    <property type="match status" value="1"/>
</dbReference>
<dbReference type="PROSITE" id="PS50878">
    <property type="entry name" value="RT_POL"/>
    <property type="match status" value="1"/>
</dbReference>
<dbReference type="CDD" id="cd09276">
    <property type="entry name" value="Rnase_HI_RT_non_LTR"/>
    <property type="match status" value="1"/>
</dbReference>
<proteinExistence type="inferred from homology"/>
<dbReference type="InterPro" id="IPR002156">
    <property type="entry name" value="RNaseH_domain"/>
</dbReference>
<dbReference type="Gene3D" id="3.30.420.10">
    <property type="entry name" value="Ribonuclease H-like superfamily/Ribonuclease H"/>
    <property type="match status" value="1"/>
</dbReference>
<feature type="region of interest" description="Disordered" evidence="6">
    <location>
        <begin position="96"/>
        <end position="148"/>
    </location>
</feature>
<dbReference type="InterPro" id="IPR036397">
    <property type="entry name" value="RNaseH_sf"/>
</dbReference>
<evidence type="ECO:0000256" key="1">
    <source>
        <dbReference type="ARBA" id="ARBA00004173"/>
    </source>
</evidence>
<feature type="compositionally biased region" description="Low complexity" evidence="6">
    <location>
        <begin position="677"/>
        <end position="699"/>
    </location>
</feature>
<evidence type="ECO:0000256" key="2">
    <source>
        <dbReference type="ARBA" id="ARBA00005234"/>
    </source>
</evidence>
<evidence type="ECO:0000313" key="10">
    <source>
        <dbReference type="EMBL" id="KAF6528307.1"/>
    </source>
</evidence>
<dbReference type="SUPFAM" id="SSF54001">
    <property type="entry name" value="Cysteine proteinases"/>
    <property type="match status" value="1"/>
</dbReference>
<dbReference type="InterPro" id="IPR012337">
    <property type="entry name" value="RNaseH-like_sf"/>
</dbReference>
<comment type="caution">
    <text evidence="10">The sequence shown here is derived from an EMBL/GenBank/DDBJ whole genome shotgun (WGS) entry which is preliminary data.</text>
</comment>
<feature type="region of interest" description="Disordered" evidence="6">
    <location>
        <begin position="677"/>
        <end position="701"/>
    </location>
</feature>
<dbReference type="Pfam" id="PF00078">
    <property type="entry name" value="RVT_1"/>
    <property type="match status" value="1"/>
</dbReference>
<dbReference type="GO" id="GO:0005739">
    <property type="term" value="C:mitochondrion"/>
    <property type="evidence" value="ECO:0007669"/>
    <property type="project" value="UniProtKB-SubCell"/>
</dbReference>
<keyword evidence="4" id="KW-0378">Hydrolase</keyword>
<feature type="compositionally biased region" description="Low complexity" evidence="6">
    <location>
        <begin position="991"/>
        <end position="1003"/>
    </location>
</feature>
<dbReference type="InterPro" id="IPR036691">
    <property type="entry name" value="Endo/exonu/phosph_ase_sf"/>
</dbReference>
<feature type="compositionally biased region" description="Low complexity" evidence="6">
    <location>
        <begin position="111"/>
        <end position="122"/>
    </location>
</feature>
<dbReference type="PANTHER" id="PTHR33481:SF1">
    <property type="entry name" value="ENDONUCLEASE_EXONUCLEASE_PHOSPHATASE DOMAIN-CONTAINING PROTEIN-RELATED"/>
    <property type="match status" value="1"/>
</dbReference>
<dbReference type="Pfam" id="PF14529">
    <property type="entry name" value="Exo_endo_phos_2"/>
    <property type="match status" value="1"/>
</dbReference>
<dbReference type="GO" id="GO:0003676">
    <property type="term" value="F:nucleic acid binding"/>
    <property type="evidence" value="ECO:0007669"/>
    <property type="project" value="InterPro"/>
</dbReference>
<dbReference type="SUPFAM" id="SSF56672">
    <property type="entry name" value="DNA/RNA polymerases"/>
    <property type="match status" value="1"/>
</dbReference>
<feature type="domain" description="Reverse transcriptase" evidence="8">
    <location>
        <begin position="1497"/>
        <end position="1767"/>
    </location>
</feature>
<evidence type="ECO:0008006" key="12">
    <source>
        <dbReference type="Google" id="ProtNLM"/>
    </source>
</evidence>
<reference evidence="10 11" key="1">
    <citation type="journal article" date="2020" name="bioRxiv">
        <title>A chromosome-scale genome assembly for the Fusarium oxysporum strain Fo5176 to establish a model Arabidopsis-fungal pathosystem.</title>
        <authorList>
            <person name="Fokkens L."/>
            <person name="Guo L."/>
            <person name="Dora S."/>
            <person name="Wang B."/>
            <person name="Ye K."/>
            <person name="Sanchez-Rodriguez C."/>
            <person name="Croll D."/>
        </authorList>
    </citation>
    <scope>NUCLEOTIDE SEQUENCE [LARGE SCALE GENOMIC DNA]</scope>
    <source>
        <strain evidence="10 11">Fo5176</strain>
    </source>
</reference>
<dbReference type="PROSITE" id="PS50879">
    <property type="entry name" value="RNASE_H_1"/>
    <property type="match status" value="1"/>
</dbReference>
<feature type="region of interest" description="Disordered" evidence="6">
    <location>
        <begin position="967"/>
        <end position="1003"/>
    </location>
</feature>
<evidence type="ECO:0000259" key="8">
    <source>
        <dbReference type="PROSITE" id="PS50878"/>
    </source>
</evidence>
<dbReference type="SUPFAM" id="SSF53098">
    <property type="entry name" value="Ribonuclease H-like"/>
    <property type="match status" value="1"/>
</dbReference>
<dbReference type="CDD" id="cd01650">
    <property type="entry name" value="RT_nLTR_like"/>
    <property type="match status" value="1"/>
</dbReference>
<dbReference type="Pfam" id="PF00075">
    <property type="entry name" value="RNase_H"/>
    <property type="match status" value="1"/>
</dbReference>
<dbReference type="InterPro" id="IPR005135">
    <property type="entry name" value="Endo/exonuclease/phosphatase"/>
</dbReference>
<evidence type="ECO:0000259" key="7">
    <source>
        <dbReference type="PROSITE" id="PS50600"/>
    </source>
</evidence>
<dbReference type="GO" id="GO:0006508">
    <property type="term" value="P:proteolysis"/>
    <property type="evidence" value="ECO:0007669"/>
    <property type="project" value="UniProtKB-KW"/>
</dbReference>
<dbReference type="InterPro" id="IPR043502">
    <property type="entry name" value="DNA/RNA_pol_sf"/>
</dbReference>
<protein>
    <recommendedName>
        <fullName evidence="12">Reverse transcriptase domain-containing protein</fullName>
    </recommendedName>
</protein>
<feature type="domain" description="Ubiquitin-like protease family profile" evidence="7">
    <location>
        <begin position="135"/>
        <end position="316"/>
    </location>
</feature>
<feature type="domain" description="RNase H type-1" evidence="9">
    <location>
        <begin position="1988"/>
        <end position="2121"/>
    </location>
</feature>
<dbReference type="InterPro" id="IPR003653">
    <property type="entry name" value="Peptidase_C48_C"/>
</dbReference>
<keyword evidence="5" id="KW-0496">Mitochondrion</keyword>
<evidence type="ECO:0000256" key="5">
    <source>
        <dbReference type="ARBA" id="ARBA00023128"/>
    </source>
</evidence>
<dbReference type="Gene3D" id="3.40.395.10">
    <property type="entry name" value="Adenoviral Proteinase, Chain A"/>
    <property type="match status" value="1"/>
</dbReference>
<dbReference type="PROSITE" id="PS50600">
    <property type="entry name" value="ULP_PROTEASE"/>
    <property type="match status" value="1"/>
</dbReference>
<dbReference type="SUPFAM" id="SSF56219">
    <property type="entry name" value="DNase I-like"/>
    <property type="match status" value="1"/>
</dbReference>
<dbReference type="InterPro" id="IPR038765">
    <property type="entry name" value="Papain-like_cys_pep_sf"/>
</dbReference>
<dbReference type="GO" id="GO:0008234">
    <property type="term" value="F:cysteine-type peptidase activity"/>
    <property type="evidence" value="ECO:0007669"/>
    <property type="project" value="InterPro"/>
</dbReference>
<organism evidence="10 11">
    <name type="scientific">Fusarium oxysporum f. sp. conglutinans</name>
    <dbReference type="NCBI Taxonomy" id="100902"/>
    <lineage>
        <taxon>Eukaryota</taxon>
        <taxon>Fungi</taxon>
        <taxon>Dikarya</taxon>
        <taxon>Ascomycota</taxon>
        <taxon>Pezizomycotina</taxon>
        <taxon>Sordariomycetes</taxon>
        <taxon>Hypocreomycetidae</taxon>
        <taxon>Hypocreales</taxon>
        <taxon>Nectriaceae</taxon>
        <taxon>Fusarium</taxon>
        <taxon>Fusarium oxysporum species complex</taxon>
    </lineage>
</organism>
<sequence>MTSGCWPSIENTVSSLGGPTLEVVYTVVKSVQEEGIDERDLFKNEAKYNHAVKKGVYAILGKSDPEQGKAGSDTTIEASSATGTEITVGSDAQNTVGADFGVHIPSPPSPQQSQSSGTSPSGRSKKKRKPNGDYVDITAQSSSEDKELERQNTLVSVAEGAKVIYTQLKGNERLNDDTIYIISQAFQLAFTRNPPPRILDTMLFKIDEEKIPSQLKHTPKSGELVYVPLHHQSSEHWTSCVLLFDYELGSKVDSIRLNFYDSSKTDVRAEKVKAFFTKWTKECYPGSKFTFDQKETAQQNDKTSCGVFVLETIRRLIALDDVTRTIEPRDAKKRFLDMVASINTGSPSPSTDLQVMEEIKALERNCVTSAIMDGSPSITQQPMGIRLSQETITKIKNLCESEGMPIAERLSLAKTELKWITEEEERLKIELTGARKELDCANVNMLATEDVLATFLQFITMDETAGESSPNYTHLLNKCTTTTTILRFAQPTAAAMASATSCPPIVPDPFDLGIHTPANLNRGARTALLQNSPAVVNGPVGVPPAFGRTAQTPSSPLNAISTAAATEGAQLTNPAPSSDPAPTTEQQPVSLIEAATKLARDRAEEYNAKLKVFQAFCAKFEEAAKQFTTGPEREFAQKFADSFLDSWNQALTDAKSAPAPTYSAIAALPPAANNALAHQPRYHQQQRQQQQPPHRQGQPTISAPLRVDLRVFIRLDAEAPARAHNDYAIRAHISRKLGVDPRKIPRVLQVRSGWAVLAADITTRDLLVQRQTEWAPDLGAAAVETRQEWFTYLVSDYPRKLTDLYGNEADSDAAVDEEIEIQTGQKPVNIRPARHQPDNPLTKTLLVSFLEPVKKYWRLFSSRPARLIKKTDRPRQCNVCLDYHPSRTCHRLPLCKRCGKAAGHDSGDCTAPEQCANCLGPHSANFADCPARPKKVHGVFRRLTKEQRDHIRVVGAETFRQRNVEAQRHAPDLQQNGPQQDSARSLERSSPRAPSPAASRAPSCIMVATTPEAEEEPEHPRPGSPRKRRIVLITRPHDHGHEVFQANVGKIPPVHDCALALADSERYDIVLLQEPWTTTANSRCLTKTHPAYDTYSPVETWHSNSTRPRVMTYVRRDSTLSADQNRPYQSRDILWLTVNDTIIVNFYRQNDERDALDTLLQWPIPDRCLVAGDFNARHHTWQTGPTTNRGHEIASWASENGLGLLNTSDIPTNPHGNTIDLAFSNVPLAEANVEDHLATSSDHFTLSLTLPNVEPAPTQPGKIRVTTDDELKRFVEIVELGSTAIPVAASSPLELDKLASTLVSLLQSAAKAAGRPARKGARNAPWWTEECALAAAGYRAIRRLYPLGFNQEVQIAKRDFHRVVRRAKRLYWRNLINSFSDSSSVFKAVRWLRSPGAFQPPPLQVDDVVYETQLDKANALRRATLERRTAEDDIQDPWIEVSPRKTIPFPHEISLEEAQDATLRTGNTSPGADNITVKLLTAVWHIIGTYVRRLFEGCLAIGHHPKPFRAAEVVMIAKPGRRDLTTPRAWRPISLLSCLGKGLERLVARRLAWACIHHGVLHPQQAGALPKRSATDLVAALVHDIEEAFARKKVATLVTMDIQGAFDTVLRNRLILRLREQGWPEHLARWAGSFMDDRSACVRYQDTITPLSPLQCGLPQGSPVSPILFLLYTEPIYRLSNPQGRFGYADDTAILCVGDTVEETAAAASRSVEEMVRWGAANGVSFDPKKTEVMHFSRSKLETAPAIRHGDVEKHPEAAMRWLGIWLDSSLSFRVHAEKWTAKSQAVAHHLRGLTNTIHGPLPSAVRSAVRACVEPVLLYGTEVWYPGATRPRWDQPSKDRPSSIQHLLQRMNKAIVQSMRAILPAWKTTPIAILHRESGIPPITQLLEARRYRFSARLKSLDETHPLAKRTLPPRQPTYHQLIKRKYQAPTESSFRTRLRRTNELLAPCPRPALMQKRFGKGQDTPLQTAQKGESAEAFLQWIETVEPATWIVYSDGSLSSEGAASYGFAIHQKDLSICDGSGRLGPAEVFDAEATGALEGLKAALNLPGSAARDIVVCLDNLAAATCLRGTPSDSSQAVFVEFQALAASHGATQVRWIPGHTDIPGNEQADKLAKAASSLPEPEGAQPTLAYLRKVARQKPKEAFETWWTTSVPEQYKRLNLKATIRCPPELSLPRAALHHLLAARSLHGDFAAYHERFNHDDARVTCSCGRRKAPDHVFYCRKVPRRCRIRLVPSPTAAVNLAIGRNFDKYIKLTKSSAFFERICTRY</sequence>
<gene>
    <name evidence="10" type="ORF">HZS61_008609</name>
</gene>
<keyword evidence="3" id="KW-0645">Protease</keyword>
<comment type="subcellular location">
    <subcellularLocation>
        <location evidence="1">Mitochondrion</location>
    </subcellularLocation>
</comment>
<evidence type="ECO:0000313" key="11">
    <source>
        <dbReference type="Proteomes" id="UP000593570"/>
    </source>
</evidence>
<evidence type="ECO:0000256" key="4">
    <source>
        <dbReference type="ARBA" id="ARBA00022801"/>
    </source>
</evidence>